<dbReference type="PANTHER" id="PTHR37423:SF2">
    <property type="entry name" value="MEMBRANE-BOUND LYTIC MUREIN TRANSGLYCOSYLASE C"/>
    <property type="match status" value="1"/>
</dbReference>
<accession>A0A239DF60</accession>
<evidence type="ECO:0000259" key="4">
    <source>
        <dbReference type="PROSITE" id="PS51782"/>
    </source>
</evidence>
<keyword evidence="3" id="KW-0732">Signal</keyword>
<evidence type="ECO:0000256" key="1">
    <source>
        <dbReference type="ARBA" id="ARBA00007734"/>
    </source>
</evidence>
<feature type="compositionally biased region" description="Low complexity" evidence="2">
    <location>
        <begin position="487"/>
        <end position="526"/>
    </location>
</feature>
<dbReference type="InterPro" id="IPR018392">
    <property type="entry name" value="LysM"/>
</dbReference>
<feature type="signal peptide" evidence="3">
    <location>
        <begin position="1"/>
        <end position="26"/>
    </location>
</feature>
<sequence>MHTLKSRRFPFAALLLLAAPIASTQAADLSLPIQNWSQSLVTDLPYDPNDPVAQLLSMEEVDVWGRIRRGFAIPDLDNPLVANHIQWYTSRPDYIQRTTTRASRYLFHVVQELEKRGMPTELALLPFIESAFNPQALSPAQAAGMWQFIPSTGRDFNLKQSTFKDDRRDVLASTDAALAYLQKLYNMFGDWQLALAAYNWGEGSVQRAVNKNKAAGLPTDFNSLSALMPAETRNYVPKLQAVKNLIAAPAQYGIALPKVDNQPYFVTIGKTRDIDIKVAAQLAELSVDEFKALNPQFNRPVITGSSNTQILLPQSNAEKFKANLSKWGRALSSWTAHTVTSARERIETIASKFGTTPEVIREVNNIPPRMRVKAGSTVLVPKTDQLAEADIAPEVADNARLAIEPDVPDTRKIFVKVGKHDSLDSIASRYKVSVEQIRGWNNLHQNKLSKGQSLQLQVPFNQGGATRTASAKHVEPARPATVVATASSKRAAAPARHVARPAPARKVAAPAKQTQVAKKTAAPAKQPAKKRQG</sequence>
<evidence type="ECO:0000256" key="3">
    <source>
        <dbReference type="SAM" id="SignalP"/>
    </source>
</evidence>
<feature type="region of interest" description="Disordered" evidence="2">
    <location>
        <begin position="487"/>
        <end position="533"/>
    </location>
</feature>
<dbReference type="Gene3D" id="1.10.530.10">
    <property type="match status" value="1"/>
</dbReference>
<dbReference type="OrthoDB" id="9815002at2"/>
<evidence type="ECO:0000313" key="6">
    <source>
        <dbReference type="Proteomes" id="UP000198284"/>
    </source>
</evidence>
<feature type="domain" description="LysM" evidence="4">
    <location>
        <begin position="413"/>
        <end position="456"/>
    </location>
</feature>
<keyword evidence="6" id="KW-1185">Reference proteome</keyword>
<reference evidence="5 6" key="1">
    <citation type="submission" date="2017-06" db="EMBL/GenBank/DDBJ databases">
        <authorList>
            <person name="Kim H.J."/>
            <person name="Triplett B.A."/>
        </authorList>
    </citation>
    <scope>NUCLEOTIDE SEQUENCE [LARGE SCALE GENOMIC DNA]</scope>
    <source>
        <strain evidence="5 6">U15</strain>
    </source>
</reference>
<dbReference type="PROSITE" id="PS51782">
    <property type="entry name" value="LYSM"/>
    <property type="match status" value="1"/>
</dbReference>
<dbReference type="GO" id="GO:0008933">
    <property type="term" value="F:peptidoglycan lytic transglycosylase activity"/>
    <property type="evidence" value="ECO:0007669"/>
    <property type="project" value="InterPro"/>
</dbReference>
<dbReference type="GO" id="GO:0016020">
    <property type="term" value="C:membrane"/>
    <property type="evidence" value="ECO:0007669"/>
    <property type="project" value="InterPro"/>
</dbReference>
<dbReference type="PROSITE" id="PS00922">
    <property type="entry name" value="TRANSGLYCOSYLASE"/>
    <property type="match status" value="1"/>
</dbReference>
<dbReference type="Pfam" id="PF01476">
    <property type="entry name" value="LysM"/>
    <property type="match status" value="2"/>
</dbReference>
<evidence type="ECO:0000313" key="5">
    <source>
        <dbReference type="EMBL" id="SNS30501.1"/>
    </source>
</evidence>
<dbReference type="AlphaFoldDB" id="A0A239DF60"/>
<organism evidence="5 6">
    <name type="scientific">Noviherbaspirillum humi</name>
    <dbReference type="NCBI Taxonomy" id="1688639"/>
    <lineage>
        <taxon>Bacteria</taxon>
        <taxon>Pseudomonadati</taxon>
        <taxon>Pseudomonadota</taxon>
        <taxon>Betaproteobacteria</taxon>
        <taxon>Burkholderiales</taxon>
        <taxon>Oxalobacteraceae</taxon>
        <taxon>Noviherbaspirillum</taxon>
    </lineage>
</organism>
<dbReference type="InterPro" id="IPR008258">
    <property type="entry name" value="Transglycosylase_SLT_dom_1"/>
</dbReference>
<name>A0A239DF60_9BURK</name>
<dbReference type="PANTHER" id="PTHR37423">
    <property type="entry name" value="SOLUBLE LYTIC MUREIN TRANSGLYCOSYLASE-RELATED"/>
    <property type="match status" value="1"/>
</dbReference>
<dbReference type="GO" id="GO:0000270">
    <property type="term" value="P:peptidoglycan metabolic process"/>
    <property type="evidence" value="ECO:0007669"/>
    <property type="project" value="InterPro"/>
</dbReference>
<dbReference type="RefSeq" id="WP_089398015.1">
    <property type="nucleotide sequence ID" value="NZ_FZOT01000002.1"/>
</dbReference>
<proteinExistence type="inferred from homology"/>
<dbReference type="InterPro" id="IPR036779">
    <property type="entry name" value="LysM_dom_sf"/>
</dbReference>
<dbReference type="InterPro" id="IPR000189">
    <property type="entry name" value="Transglyc_AS"/>
</dbReference>
<dbReference type="SUPFAM" id="SSF53955">
    <property type="entry name" value="Lysozyme-like"/>
    <property type="match status" value="1"/>
</dbReference>
<dbReference type="CDD" id="cd00118">
    <property type="entry name" value="LysM"/>
    <property type="match status" value="2"/>
</dbReference>
<dbReference type="CDD" id="cd16894">
    <property type="entry name" value="MltD-like"/>
    <property type="match status" value="1"/>
</dbReference>
<dbReference type="InterPro" id="IPR023346">
    <property type="entry name" value="Lysozyme-like_dom_sf"/>
</dbReference>
<dbReference type="Pfam" id="PF01464">
    <property type="entry name" value="SLT"/>
    <property type="match status" value="1"/>
</dbReference>
<protein>
    <submittedName>
        <fullName evidence="5">Membrane-bound lytic murein transglycosylase D</fullName>
    </submittedName>
</protein>
<dbReference type="Gene3D" id="3.10.350.10">
    <property type="entry name" value="LysM domain"/>
    <property type="match status" value="2"/>
</dbReference>
<dbReference type="SUPFAM" id="SSF54106">
    <property type="entry name" value="LysM domain"/>
    <property type="match status" value="1"/>
</dbReference>
<dbReference type="EMBL" id="FZOT01000002">
    <property type="protein sequence ID" value="SNS30501.1"/>
    <property type="molecule type" value="Genomic_DNA"/>
</dbReference>
<evidence type="ECO:0000256" key="2">
    <source>
        <dbReference type="SAM" id="MobiDB-lite"/>
    </source>
</evidence>
<dbReference type="SMART" id="SM00257">
    <property type="entry name" value="LysM"/>
    <property type="match status" value="2"/>
</dbReference>
<dbReference type="Proteomes" id="UP000198284">
    <property type="component" value="Unassembled WGS sequence"/>
</dbReference>
<feature type="chain" id="PRO_5013348652" evidence="3">
    <location>
        <begin position="27"/>
        <end position="533"/>
    </location>
</feature>
<comment type="similarity">
    <text evidence="1">Belongs to the transglycosylase Slt family.</text>
</comment>
<gene>
    <name evidence="5" type="ORF">SAMN06265795_102133</name>
</gene>